<keyword evidence="5" id="KW-1185">Reference proteome</keyword>
<dbReference type="InterPro" id="IPR036424">
    <property type="entry name" value="UPP_synth-like_sf"/>
</dbReference>
<accession>A0ABP7VLX1</accession>
<feature type="region of interest" description="Disordered" evidence="3">
    <location>
        <begin position="342"/>
        <end position="362"/>
    </location>
</feature>
<dbReference type="Proteomes" id="UP001500683">
    <property type="component" value="Unassembled WGS sequence"/>
</dbReference>
<dbReference type="Gene3D" id="3.40.1180.10">
    <property type="entry name" value="Decaprenyl diphosphate synthase-like"/>
    <property type="match status" value="1"/>
</dbReference>
<dbReference type="Pfam" id="PF01255">
    <property type="entry name" value="Prenyltransf"/>
    <property type="match status" value="1"/>
</dbReference>
<dbReference type="SUPFAM" id="SSF64005">
    <property type="entry name" value="Undecaprenyl diphosphate synthase"/>
    <property type="match status" value="1"/>
</dbReference>
<protein>
    <submittedName>
        <fullName evidence="4">Uncharacterized protein</fullName>
    </submittedName>
</protein>
<evidence type="ECO:0000256" key="3">
    <source>
        <dbReference type="SAM" id="MobiDB-lite"/>
    </source>
</evidence>
<evidence type="ECO:0000313" key="5">
    <source>
        <dbReference type="Proteomes" id="UP001500683"/>
    </source>
</evidence>
<evidence type="ECO:0000256" key="1">
    <source>
        <dbReference type="ARBA" id="ARBA00022679"/>
    </source>
</evidence>
<proteinExistence type="inferred from homology"/>
<name>A0ABP7VLX1_9ACTN</name>
<gene>
    <name evidence="4" type="ORF">GCM10022214_26010</name>
</gene>
<sequence>MTEPPAGHVACIMDGGPPWPRDLEIDRLHVQPAVETGFAAAVDAAIEAGVRWLTLLPAPGSGGTEETAQKVLEPVLDANAEHLHGHGVRVGLLGGEESSLPDDVAHRLRRVRELTAGNTGLRLTLALTHDGGEALPAAVRALIAGNGSGSQRAGDAATGGISVGALAERLRQDTGLPQVDMLIRTGGRHRLSGALPWHCADAELVFLDVPWADFTAEHFRQALELYRLRRALDEPQPSDEAITPTVDSAPARSSAASLLGAAVKATGLLRSAVAVPARVPGLGRLPAGAGDLVTLPAEVAGRLMGDLCDTARFATSRLTGILLDHVADTAAERAAVLADASESERWNETANVPGSAFDRGES</sequence>
<dbReference type="InterPro" id="IPR001441">
    <property type="entry name" value="UPP_synth-like"/>
</dbReference>
<comment type="caution">
    <text evidence="4">The sequence shown here is derived from an EMBL/GenBank/DDBJ whole genome shotgun (WGS) entry which is preliminary data.</text>
</comment>
<evidence type="ECO:0000313" key="4">
    <source>
        <dbReference type="EMBL" id="GAA4069554.1"/>
    </source>
</evidence>
<comment type="similarity">
    <text evidence="2">Belongs to the UPP synthase family. Z-FPP synthase subfamily.</text>
</comment>
<evidence type="ECO:0000256" key="2">
    <source>
        <dbReference type="ARBA" id="ARBA00038453"/>
    </source>
</evidence>
<dbReference type="PANTHER" id="PTHR10291:SF43">
    <property type="entry name" value="DEHYDRODOLICHYL DIPHOSPHATE SYNTHASE COMPLEX SUBUNIT DHDDS"/>
    <property type="match status" value="1"/>
</dbReference>
<keyword evidence="1" id="KW-0808">Transferase</keyword>
<reference evidence="5" key="1">
    <citation type="journal article" date="2019" name="Int. J. Syst. Evol. Microbiol.">
        <title>The Global Catalogue of Microorganisms (GCM) 10K type strain sequencing project: providing services to taxonomists for standard genome sequencing and annotation.</title>
        <authorList>
            <consortium name="The Broad Institute Genomics Platform"/>
            <consortium name="The Broad Institute Genome Sequencing Center for Infectious Disease"/>
            <person name="Wu L."/>
            <person name="Ma J."/>
        </authorList>
    </citation>
    <scope>NUCLEOTIDE SEQUENCE [LARGE SCALE GENOMIC DNA]</scope>
    <source>
        <strain evidence="5">JCM 16702</strain>
    </source>
</reference>
<organism evidence="4 5">
    <name type="scientific">Actinomadura miaoliensis</name>
    <dbReference type="NCBI Taxonomy" id="430685"/>
    <lineage>
        <taxon>Bacteria</taxon>
        <taxon>Bacillati</taxon>
        <taxon>Actinomycetota</taxon>
        <taxon>Actinomycetes</taxon>
        <taxon>Streptosporangiales</taxon>
        <taxon>Thermomonosporaceae</taxon>
        <taxon>Actinomadura</taxon>
    </lineage>
</organism>
<dbReference type="EMBL" id="BAAAZG010000016">
    <property type="protein sequence ID" value="GAA4069554.1"/>
    <property type="molecule type" value="Genomic_DNA"/>
</dbReference>
<dbReference type="PANTHER" id="PTHR10291">
    <property type="entry name" value="DEHYDRODOLICHYL DIPHOSPHATE SYNTHASE FAMILY MEMBER"/>
    <property type="match status" value="1"/>
</dbReference>